<dbReference type="PANTHER" id="PTHR46470">
    <property type="entry name" value="N-ACYLNEURAMINATE-9-PHOSPHATASE"/>
    <property type="match status" value="1"/>
</dbReference>
<dbReference type="SFLD" id="SFLDG01129">
    <property type="entry name" value="C1.5:_HAD__Beta-PGM__Phosphata"/>
    <property type="match status" value="1"/>
</dbReference>
<name>A0ABP9L750_9GAMM</name>
<dbReference type="Proteomes" id="UP001501083">
    <property type="component" value="Unassembled WGS sequence"/>
</dbReference>
<accession>A0ABP9L750</accession>
<sequence length="238" mass="26498">MHFPVRAITLDLDDTLWPFAPIGARVERVLDAWLHEHCPRTAQRFPIEAMRELRGQVFAERPDLAHDLSQLRRLSLVRAMELSGDDPLHADAAFEIFYAERNRVEFYDDALPALARLAARVPLGALSNGNADLARVGIAAHFVFQLGAREHGAAKPAASIFHAACARFAHAPVDVLHVGDDIEMDVVGAYRAGLRSCWINRESMRWPHETLRPDLEFTSLAELADWLDAAQSPEPIAA</sequence>
<dbReference type="SUPFAM" id="SSF56784">
    <property type="entry name" value="HAD-like"/>
    <property type="match status" value="1"/>
</dbReference>
<comment type="caution">
    <text evidence="4">The sequence shown here is derived from an EMBL/GenBank/DDBJ whole genome shotgun (WGS) entry which is preliminary data.</text>
</comment>
<dbReference type="InterPro" id="IPR023214">
    <property type="entry name" value="HAD_sf"/>
</dbReference>
<dbReference type="InterPro" id="IPR051400">
    <property type="entry name" value="HAD-like_hydrolase"/>
</dbReference>
<dbReference type="GO" id="GO:0016787">
    <property type="term" value="F:hydrolase activity"/>
    <property type="evidence" value="ECO:0007669"/>
    <property type="project" value="UniProtKB-KW"/>
</dbReference>
<dbReference type="Gene3D" id="1.20.120.1600">
    <property type="match status" value="1"/>
</dbReference>
<dbReference type="Gene3D" id="3.40.50.1000">
    <property type="entry name" value="HAD superfamily/HAD-like"/>
    <property type="match status" value="1"/>
</dbReference>
<dbReference type="NCBIfam" id="TIGR01549">
    <property type="entry name" value="HAD-SF-IA-v1"/>
    <property type="match status" value="1"/>
</dbReference>
<dbReference type="PANTHER" id="PTHR46470:SF4">
    <property type="entry name" value="5-AMINO-6-(5-PHOSPHO-D-RIBITYLAMINO)URACIL PHOSPHATASE YIGB"/>
    <property type="match status" value="1"/>
</dbReference>
<dbReference type="InterPro" id="IPR006439">
    <property type="entry name" value="HAD-SF_hydro_IA"/>
</dbReference>
<organism evidence="4 5">
    <name type="scientific">Lysobacter panacisoli</name>
    <dbReference type="NCBI Taxonomy" id="1255263"/>
    <lineage>
        <taxon>Bacteria</taxon>
        <taxon>Pseudomonadati</taxon>
        <taxon>Pseudomonadota</taxon>
        <taxon>Gammaproteobacteria</taxon>
        <taxon>Lysobacterales</taxon>
        <taxon>Lysobacteraceae</taxon>
        <taxon>Lysobacter</taxon>
    </lineage>
</organism>
<dbReference type="Pfam" id="PF00702">
    <property type="entry name" value="Hydrolase"/>
    <property type="match status" value="1"/>
</dbReference>
<comment type="cofactor">
    <cofactor evidence="1">
        <name>Mg(2+)</name>
        <dbReference type="ChEBI" id="CHEBI:18420"/>
    </cofactor>
</comment>
<evidence type="ECO:0000313" key="5">
    <source>
        <dbReference type="Proteomes" id="UP001501083"/>
    </source>
</evidence>
<evidence type="ECO:0000256" key="2">
    <source>
        <dbReference type="ARBA" id="ARBA00022801"/>
    </source>
</evidence>
<protein>
    <submittedName>
        <fullName evidence="4">HAD family hydrolase</fullName>
    </submittedName>
</protein>
<keyword evidence="2 4" id="KW-0378">Hydrolase</keyword>
<reference evidence="5" key="1">
    <citation type="journal article" date="2019" name="Int. J. Syst. Evol. Microbiol.">
        <title>The Global Catalogue of Microorganisms (GCM) 10K type strain sequencing project: providing services to taxonomists for standard genome sequencing and annotation.</title>
        <authorList>
            <consortium name="The Broad Institute Genomics Platform"/>
            <consortium name="The Broad Institute Genome Sequencing Center for Infectious Disease"/>
            <person name="Wu L."/>
            <person name="Ma J."/>
        </authorList>
    </citation>
    <scope>NUCLEOTIDE SEQUENCE [LARGE SCALE GENOMIC DNA]</scope>
    <source>
        <strain evidence="5">JCM 19212</strain>
    </source>
</reference>
<dbReference type="EMBL" id="BAABKY010000001">
    <property type="protein sequence ID" value="GAA5069641.1"/>
    <property type="molecule type" value="Genomic_DNA"/>
</dbReference>
<proteinExistence type="predicted"/>
<dbReference type="InterPro" id="IPR036412">
    <property type="entry name" value="HAD-like_sf"/>
</dbReference>
<evidence type="ECO:0000313" key="4">
    <source>
        <dbReference type="EMBL" id="GAA5069641.1"/>
    </source>
</evidence>
<keyword evidence="5" id="KW-1185">Reference proteome</keyword>
<evidence type="ECO:0000256" key="3">
    <source>
        <dbReference type="ARBA" id="ARBA00022842"/>
    </source>
</evidence>
<dbReference type="RefSeq" id="WP_158982818.1">
    <property type="nucleotide sequence ID" value="NZ_BAABKY010000001.1"/>
</dbReference>
<evidence type="ECO:0000256" key="1">
    <source>
        <dbReference type="ARBA" id="ARBA00001946"/>
    </source>
</evidence>
<gene>
    <name evidence="4" type="ORF">GCM10025759_06670</name>
</gene>
<dbReference type="SFLD" id="SFLDS00003">
    <property type="entry name" value="Haloacid_Dehalogenase"/>
    <property type="match status" value="1"/>
</dbReference>
<keyword evidence="3" id="KW-0460">Magnesium</keyword>